<dbReference type="EMBL" id="LAZR01057970">
    <property type="protein sequence ID" value="KKK70908.1"/>
    <property type="molecule type" value="Genomic_DNA"/>
</dbReference>
<dbReference type="AlphaFoldDB" id="A0A0F8XPL9"/>
<evidence type="ECO:0000313" key="1">
    <source>
        <dbReference type="EMBL" id="KKK70908.1"/>
    </source>
</evidence>
<organism evidence="1">
    <name type="scientific">marine sediment metagenome</name>
    <dbReference type="NCBI Taxonomy" id="412755"/>
    <lineage>
        <taxon>unclassified sequences</taxon>
        <taxon>metagenomes</taxon>
        <taxon>ecological metagenomes</taxon>
    </lineage>
</organism>
<reference evidence="1" key="1">
    <citation type="journal article" date="2015" name="Nature">
        <title>Complex archaea that bridge the gap between prokaryotes and eukaryotes.</title>
        <authorList>
            <person name="Spang A."/>
            <person name="Saw J.H."/>
            <person name="Jorgensen S.L."/>
            <person name="Zaremba-Niedzwiedzka K."/>
            <person name="Martijn J."/>
            <person name="Lind A.E."/>
            <person name="van Eijk R."/>
            <person name="Schleper C."/>
            <person name="Guy L."/>
            <person name="Ettema T.J."/>
        </authorList>
    </citation>
    <scope>NUCLEOTIDE SEQUENCE</scope>
</reference>
<accession>A0A0F8XPL9</accession>
<protein>
    <submittedName>
        <fullName evidence="1">Uncharacterized protein</fullName>
    </submittedName>
</protein>
<gene>
    <name evidence="1" type="ORF">LCGC14_2919270</name>
</gene>
<comment type="caution">
    <text evidence="1">The sequence shown here is derived from an EMBL/GenBank/DDBJ whole genome shotgun (WGS) entry which is preliminary data.</text>
</comment>
<name>A0A0F8XPL9_9ZZZZ</name>
<proteinExistence type="predicted"/>
<sequence length="256" mass="27412">MTRTLTAAMVTAAQAATGEIFHLFDFEFAGSDWTLVAEAKFDAASGTKLRDYTADSGFGTLNLGSGAGPSLKPDIFRPETAIDNLFSPAEFFAATKEVQRNVAEGDFVVDGHRVGDVVTISGSDSNDGVFTLVTVAAQSMTFAETIVDETSSSPTTNIIGPGYAQNAILVGGPEANVGSLDVANDNLKICATAERVQFPFQVGLVIRSNHTTTSDTGVDYFRFYLKNNGDNNVDVIVQKRIGNRRFHGSRRHCRIA</sequence>